<feature type="compositionally biased region" description="Basic and acidic residues" evidence="3">
    <location>
        <begin position="801"/>
        <end position="813"/>
    </location>
</feature>
<dbReference type="PROSITE" id="PS50014">
    <property type="entry name" value="BROMODOMAIN_2"/>
    <property type="match status" value="1"/>
</dbReference>
<dbReference type="GeneTree" id="ENSGT00390000011483"/>
<dbReference type="Pfam" id="PF23450">
    <property type="entry name" value="KIAA2026_hel"/>
    <property type="match status" value="1"/>
</dbReference>
<dbReference type="CDD" id="cd04369">
    <property type="entry name" value="Bromodomain"/>
    <property type="match status" value="1"/>
</dbReference>
<evidence type="ECO:0000313" key="6">
    <source>
        <dbReference type="Proteomes" id="UP000265020"/>
    </source>
</evidence>
<feature type="compositionally biased region" description="Basic residues" evidence="3">
    <location>
        <begin position="789"/>
        <end position="800"/>
    </location>
</feature>
<dbReference type="SMART" id="SM00297">
    <property type="entry name" value="BROMO"/>
    <property type="match status" value="1"/>
</dbReference>
<feature type="region of interest" description="Disordered" evidence="3">
    <location>
        <begin position="1018"/>
        <end position="1044"/>
    </location>
</feature>
<accession>A0A3Q2DHV0</accession>
<dbReference type="STRING" id="28743.ENSCVAP00000018717"/>
<protein>
    <submittedName>
        <fullName evidence="5">KIAA2026 ortholog</fullName>
    </submittedName>
</protein>
<feature type="compositionally biased region" description="Polar residues" evidence="3">
    <location>
        <begin position="1018"/>
        <end position="1027"/>
    </location>
</feature>
<dbReference type="Pfam" id="PF00439">
    <property type="entry name" value="Bromodomain"/>
    <property type="match status" value="1"/>
</dbReference>
<reference evidence="5" key="2">
    <citation type="submission" date="2025-09" db="UniProtKB">
        <authorList>
            <consortium name="Ensembl"/>
        </authorList>
    </citation>
    <scope>IDENTIFICATION</scope>
</reference>
<dbReference type="Ensembl" id="ENSCVAT00000027727.1">
    <property type="protein sequence ID" value="ENSCVAP00000018717.1"/>
    <property type="gene ID" value="ENSCVAG00000022010.1"/>
</dbReference>
<organism evidence="5 6">
    <name type="scientific">Cyprinodon variegatus</name>
    <name type="common">Sheepshead minnow</name>
    <dbReference type="NCBI Taxonomy" id="28743"/>
    <lineage>
        <taxon>Eukaryota</taxon>
        <taxon>Metazoa</taxon>
        <taxon>Chordata</taxon>
        <taxon>Craniata</taxon>
        <taxon>Vertebrata</taxon>
        <taxon>Euteleostomi</taxon>
        <taxon>Actinopterygii</taxon>
        <taxon>Neopterygii</taxon>
        <taxon>Teleostei</taxon>
        <taxon>Neoteleostei</taxon>
        <taxon>Acanthomorphata</taxon>
        <taxon>Ovalentaria</taxon>
        <taxon>Atherinomorphae</taxon>
        <taxon>Cyprinodontiformes</taxon>
        <taxon>Cyprinodontidae</taxon>
        <taxon>Cyprinodon</taxon>
    </lineage>
</organism>
<feature type="region of interest" description="Disordered" evidence="3">
    <location>
        <begin position="789"/>
        <end position="813"/>
    </location>
</feature>
<evidence type="ECO:0000256" key="2">
    <source>
        <dbReference type="PROSITE-ProRule" id="PRU00035"/>
    </source>
</evidence>
<dbReference type="InterPro" id="IPR056522">
    <property type="entry name" value="KIAA2026_hel"/>
</dbReference>
<keyword evidence="1 2" id="KW-0103">Bromodomain</keyword>
<feature type="compositionally biased region" description="Polar residues" evidence="3">
    <location>
        <begin position="2133"/>
        <end position="2143"/>
    </location>
</feature>
<feature type="compositionally biased region" description="Low complexity" evidence="3">
    <location>
        <begin position="1707"/>
        <end position="1726"/>
    </location>
</feature>
<feature type="region of interest" description="Disordered" evidence="3">
    <location>
        <begin position="1091"/>
        <end position="1113"/>
    </location>
</feature>
<dbReference type="InterPro" id="IPR040214">
    <property type="entry name" value="BRD10"/>
</dbReference>
<feature type="compositionally biased region" description="Basic and acidic residues" evidence="3">
    <location>
        <begin position="552"/>
        <end position="568"/>
    </location>
</feature>
<feature type="region of interest" description="Disordered" evidence="3">
    <location>
        <begin position="2133"/>
        <end position="2152"/>
    </location>
</feature>
<dbReference type="InterPro" id="IPR001487">
    <property type="entry name" value="Bromodomain"/>
</dbReference>
<feature type="region of interest" description="Disordered" evidence="3">
    <location>
        <begin position="911"/>
        <end position="930"/>
    </location>
</feature>
<dbReference type="PANTHER" id="PTHR31095:SF3">
    <property type="entry name" value="RIKEN CDNA 9930021J03 GENE"/>
    <property type="match status" value="1"/>
</dbReference>
<evidence type="ECO:0000259" key="4">
    <source>
        <dbReference type="PROSITE" id="PS50014"/>
    </source>
</evidence>
<feature type="region of interest" description="Disordered" evidence="3">
    <location>
        <begin position="60"/>
        <end position="84"/>
    </location>
</feature>
<reference evidence="5" key="1">
    <citation type="submission" date="2025-08" db="UniProtKB">
        <authorList>
            <consortium name="Ensembl"/>
        </authorList>
    </citation>
    <scope>IDENTIFICATION</scope>
</reference>
<evidence type="ECO:0000256" key="3">
    <source>
        <dbReference type="SAM" id="MobiDB-lite"/>
    </source>
</evidence>
<keyword evidence="6" id="KW-1185">Reference proteome</keyword>
<feature type="region of interest" description="Disordered" evidence="3">
    <location>
        <begin position="233"/>
        <end position="254"/>
    </location>
</feature>
<dbReference type="Proteomes" id="UP000265020">
    <property type="component" value="Unassembled WGS sequence"/>
</dbReference>
<feature type="region of interest" description="Disordered" evidence="3">
    <location>
        <begin position="936"/>
        <end position="984"/>
    </location>
</feature>
<dbReference type="InterPro" id="IPR036427">
    <property type="entry name" value="Bromodomain-like_sf"/>
</dbReference>
<evidence type="ECO:0000313" key="5">
    <source>
        <dbReference type="Ensembl" id="ENSCVAP00000018717.1"/>
    </source>
</evidence>
<evidence type="ECO:0000256" key="1">
    <source>
        <dbReference type="ARBA" id="ARBA00023117"/>
    </source>
</evidence>
<feature type="domain" description="Bromo" evidence="4">
    <location>
        <begin position="124"/>
        <end position="202"/>
    </location>
</feature>
<name>A0A3Q2DHV0_CYPVA</name>
<sequence length="2152" mass="231503">MEQKKTADRIPAACSQQVFHGQDLTVMDQTSAAPEPVTDMSLQTKWIRRNSGELLRSEEKLSNGTLKPEASARSPDEDRLSAYPSSELSLPEVCISTNSNSFEDDMNYEVQQAYKIFSGFLLDKHKGITSTFLHPIGHHDSQHGIEGLQGLVNSQLRQSMCMRRIEEKFINQEYENITEFVADFRLMLENCYRYYGVDHWISKQAQKLEIMLEQKLTLLSRVLREKTSLAVTSKGRFGAEEERGSGGTSTRRRQASRYLATITGGPHESVMVRALRHEEQQRVKEEKSSLNLPIIPHSMMPPQLCFTKAIGQRELEKKEAEEMSAKEVGEWERVLLSQAAPHTVSTLWELPAIGHFLCLAQTALNLPEIVFFELERCLLMPRCSLLLSKVMSSLLSVPQRRATLQRRPALPYRRWESELRQRVLGWYRAVGTSHNQPRRAEQLGLCHQFFSVLGEVSPLEEKPFHLLPFYQRVWLLKGLCDHVYETQKDVQDAVLAQPIHECRESILGYDSKENAYIHFPHFCGADLRVYCQSPSAPPAFPFPSVLVSRVETKPGTEEEGSDGIKSESDPNDGYDGGQMDTGQSGHFEKKTAGADGVFKTENGDTCRLKSFSVMDVSKSESCNGDACEDSTLDIKEPPNSLFLTQERLIDSDIIKTERQDPFLNVAEHSYTDRSPSSSVKLGIKTEDRNSSCVNKTSPCLDCLKRIRCEAKSLEDVHCCGKSRPAACLSSQSTRNPIEEREDEKIWAKKKKRKRRQTRELLLGEKRDHKLLQHMDSLRSPPTRNITTVKRKEKKKKYKTGKKPDMLTEVKDETPPAPSFKLVCSNLDELRELISKTEDELDELESMKKRPGRWYYKKEAVKELHSTLIRLLNELLPWEPKLVKAYQRNRLRLKKEFDDFKKHPEYNNFVREECVSSSSSSSSSEDDDDYRKAEVDNIDGRDLEEDDQEHVPRGLWSGASTREPGAESAEEKAVTGSPSNQLKPPLLSKEKGFALLPGIHGVFTSTASTDWRRETRSGIISLNPSGDSSWMAGKPSHTSVSPTSPIINPTCKLPPGYTPIPTLLAKSVGNKVTLMRRPTDFTFDRQLKGSHPNSVVVSPKAQNFPSSDNRLSQPVTTKAPLQTISMGALPRSPQGTVSQTEQESPVQVVCKVSEMIKKDSSSSAKIPSVVDKNTVEKVMHQVLFLPSSHVVQKNETKPTFVNPQQSVIQVAVSEAATPVCIATDVPGFSIPDGKIPVQQVAPLTNARTQGNPAPSGSQFLQQGASNLVRPKGGQVCTAKASTLKGGLPSPSAVTTATRAAAAETVTFSEPKQELKTVCIRDSQSILVTTRGGNTGIVKVQASSEQNSLGSFPATPVITISPQLKAFLVSKTSATLAATVPSPSVLDTSPSVAQTQKHAPLVLTAPQTAINSTTTAITSSTPVKGSASSPFLPSTVKSTVVVPSLSSSGSSKLSVQEAVSKTVAKRNSTEEISQVTKYILVTSSSSQRTSEGTPFTTQSTTGSGVILINQAGVTTPTTFSGAVPKHMMGQAPLTNPAPRMGRSPAKPAVCVGSEVSKACSSTPQAGITVPLLGKSTRIGQTIGALSHSPSKVSPVPLLGSLGHTAATTTGLVPMTNLFPITNSSSHIDTRTSLSAVSPIMSISSTSVISQTSRQSSATAVLPPEKTNRKELCNPAATPLSSSLAPVTAPLRNCLAQTRTAFPDQKLLHSRSTPAASTSASSNSASGPATQRIILNTSTHLTAGTQIVLNNSCFVVPPQGLGPGSHVLIISNPATQMPAATSTNSEAFSPPKGTSPAIVTSQTASLSQSAARLPSMPAVSSQFVACTPALGQSLLASSAHVTPFRLTGAPGMCSTGIPSKTNVVSALPRLPSAPGCTFVLPPVCASTLISSPPRLCSVPALASPVTTTPPSLSSALTTIRVPGTATCTVTSAVSTSVPKLSEPPSALPALLNSSTGAFCNPVPAAIPSAAASLVTDSAVLHRSPSGQQAGPGKMPLTATVPVVQSGTRTQELPTVAVQPILNLASRTQTLPVATVQPIGSTISTFEISSPPASSTLITPTPPVATMMSKSSISQTVLATSPALKTNTVETSALGVHANLPSKLLISTDGAVLSSVQPERTACPKPRSTLVVSLNTSGGVLQTNDSHLQPHGGDTK</sequence>
<feature type="region of interest" description="Disordered" evidence="3">
    <location>
        <begin position="1702"/>
        <end position="1726"/>
    </location>
</feature>
<dbReference type="Gene3D" id="1.20.920.10">
    <property type="entry name" value="Bromodomain-like"/>
    <property type="match status" value="1"/>
</dbReference>
<proteinExistence type="predicted"/>
<dbReference type="SUPFAM" id="SSF47370">
    <property type="entry name" value="Bromodomain"/>
    <property type="match status" value="1"/>
</dbReference>
<feature type="compositionally biased region" description="Polar residues" evidence="3">
    <location>
        <begin position="1035"/>
        <end position="1044"/>
    </location>
</feature>
<dbReference type="PANTHER" id="PTHR31095">
    <property type="entry name" value="RIKEN CDNA 9930021J03 GENE"/>
    <property type="match status" value="1"/>
</dbReference>
<feature type="region of interest" description="Disordered" evidence="3">
    <location>
        <begin position="552"/>
        <end position="593"/>
    </location>
</feature>